<feature type="transmembrane region" description="Helical" evidence="1">
    <location>
        <begin position="88"/>
        <end position="110"/>
    </location>
</feature>
<keyword evidence="3" id="KW-1185">Reference proteome</keyword>
<keyword evidence="1" id="KW-0812">Transmembrane</keyword>
<organism evidence="2 3">
    <name type="scientific">Jatrophihabitans cynanchi</name>
    <dbReference type="NCBI Taxonomy" id="2944128"/>
    <lineage>
        <taxon>Bacteria</taxon>
        <taxon>Bacillati</taxon>
        <taxon>Actinomycetota</taxon>
        <taxon>Actinomycetes</taxon>
        <taxon>Jatrophihabitantales</taxon>
        <taxon>Jatrophihabitantaceae</taxon>
        <taxon>Jatrophihabitans</taxon>
    </lineage>
</organism>
<sequence length="113" mass="11555">MGRHSTSAGDRPRSLRLPTLLLVWLAGLAAGLFALLGAAARFTTCSSRATSLACRSTGTSLGVVLVVCVIAIVTAATVLSYGRARRGVLTIGLVAVLVLVGLFFASRALLATV</sequence>
<dbReference type="Proteomes" id="UP001164693">
    <property type="component" value="Chromosome"/>
</dbReference>
<keyword evidence="1" id="KW-1133">Transmembrane helix</keyword>
<gene>
    <name evidence="2" type="ORF">M6B22_19075</name>
</gene>
<name>A0ABY7JZP1_9ACTN</name>
<feature type="transmembrane region" description="Helical" evidence="1">
    <location>
        <begin position="60"/>
        <end position="81"/>
    </location>
</feature>
<reference evidence="2" key="1">
    <citation type="submission" date="2022-05" db="EMBL/GenBank/DDBJ databases">
        <title>Jatrophihabitans sp. SB3-54 whole genome sequence.</title>
        <authorList>
            <person name="Suh M.K."/>
            <person name="Eom M.K."/>
            <person name="Kim J.S."/>
            <person name="Kim H.S."/>
            <person name="Do H.E."/>
            <person name="Shin Y.K."/>
            <person name="Lee J.-S."/>
        </authorList>
    </citation>
    <scope>NUCLEOTIDE SEQUENCE</scope>
    <source>
        <strain evidence="2">SB3-54</strain>
    </source>
</reference>
<protein>
    <submittedName>
        <fullName evidence="2">Uncharacterized protein</fullName>
    </submittedName>
</protein>
<dbReference type="RefSeq" id="WP_269443141.1">
    <property type="nucleotide sequence ID" value="NZ_CP097463.1"/>
</dbReference>
<feature type="transmembrane region" description="Helical" evidence="1">
    <location>
        <begin position="21"/>
        <end position="40"/>
    </location>
</feature>
<evidence type="ECO:0000256" key="1">
    <source>
        <dbReference type="SAM" id="Phobius"/>
    </source>
</evidence>
<evidence type="ECO:0000313" key="2">
    <source>
        <dbReference type="EMBL" id="WAX56609.1"/>
    </source>
</evidence>
<keyword evidence="1" id="KW-0472">Membrane</keyword>
<evidence type="ECO:0000313" key="3">
    <source>
        <dbReference type="Proteomes" id="UP001164693"/>
    </source>
</evidence>
<dbReference type="EMBL" id="CP097463">
    <property type="protein sequence ID" value="WAX56609.1"/>
    <property type="molecule type" value="Genomic_DNA"/>
</dbReference>
<accession>A0ABY7JZP1</accession>
<proteinExistence type="predicted"/>